<reference evidence="1" key="1">
    <citation type="journal article" date="2021" name="Proc. Natl. Acad. Sci. U.S.A.">
        <title>A Catalog of Tens of Thousands of Viruses from Human Metagenomes Reveals Hidden Associations with Chronic Diseases.</title>
        <authorList>
            <person name="Tisza M.J."/>
            <person name="Buck C.B."/>
        </authorList>
    </citation>
    <scope>NUCLEOTIDE SEQUENCE</scope>
    <source>
        <strain evidence="1">Cttpk5</strain>
    </source>
</reference>
<proteinExistence type="predicted"/>
<protein>
    <submittedName>
        <fullName evidence="1">Uncharacterized protein</fullName>
    </submittedName>
</protein>
<evidence type="ECO:0000313" key="1">
    <source>
        <dbReference type="EMBL" id="DAD94179.1"/>
    </source>
</evidence>
<dbReference type="EMBL" id="BK015174">
    <property type="protein sequence ID" value="DAD94179.1"/>
    <property type="molecule type" value="Genomic_DNA"/>
</dbReference>
<name>A0A8S5NJC7_9CAUD</name>
<organism evidence="1">
    <name type="scientific">Siphoviridae sp. cttpk5</name>
    <dbReference type="NCBI Taxonomy" id="2826496"/>
    <lineage>
        <taxon>Viruses</taxon>
        <taxon>Duplodnaviria</taxon>
        <taxon>Heunggongvirae</taxon>
        <taxon>Uroviricota</taxon>
        <taxon>Caudoviricetes</taxon>
    </lineage>
</organism>
<accession>A0A8S5NJC7</accession>
<sequence length="115" mass="12696">MQGHALRAVLFQQSGAFQRLPVFLACVRPLFPVCHSFQNAGGEGFQFLCCHLHASFCSSCLTSFASAMPYAISLRRCICAGVNFSVFLFRLSMTCFSFSDIVFHPLFLVSPLSLS</sequence>